<reference evidence="2 3" key="1">
    <citation type="submission" date="2021-03" db="EMBL/GenBank/DDBJ databases">
        <title>Antimicrobial resistance genes in bacteria isolated from Japanese honey, and their potential for conferring macrolide and lincosamide resistance in the American foulbrood pathogen Paenibacillus larvae.</title>
        <authorList>
            <person name="Okamoto M."/>
            <person name="Kumagai M."/>
            <person name="Kanamori H."/>
            <person name="Takamatsu D."/>
        </authorList>
    </citation>
    <scope>NUCLEOTIDE SEQUENCE [LARGE SCALE GENOMIC DNA]</scope>
    <source>
        <strain evidence="2 3">J8TS2</strain>
    </source>
</reference>
<dbReference type="PANTHER" id="PTHR43460">
    <property type="entry name" value="METHYLTRANSFERASE"/>
    <property type="match status" value="1"/>
</dbReference>
<proteinExistence type="predicted"/>
<gene>
    <name evidence="2" type="ORF">J8TS2_12900</name>
</gene>
<evidence type="ECO:0000313" key="2">
    <source>
        <dbReference type="EMBL" id="GIN56971.1"/>
    </source>
</evidence>
<dbReference type="Gene3D" id="3.40.50.150">
    <property type="entry name" value="Vaccinia Virus protein VP39"/>
    <property type="match status" value="1"/>
</dbReference>
<dbReference type="GO" id="GO:0032259">
    <property type="term" value="P:methylation"/>
    <property type="evidence" value="ECO:0007669"/>
    <property type="project" value="UniProtKB-KW"/>
</dbReference>
<dbReference type="GO" id="GO:0008168">
    <property type="term" value="F:methyltransferase activity"/>
    <property type="evidence" value="ECO:0007669"/>
    <property type="project" value="UniProtKB-KW"/>
</dbReference>
<dbReference type="InterPro" id="IPR029063">
    <property type="entry name" value="SAM-dependent_MTases_sf"/>
</dbReference>
<name>A0ABQ4KHM7_9BACI</name>
<keyword evidence="2" id="KW-0808">Transferase</keyword>
<dbReference type="Pfam" id="PF13649">
    <property type="entry name" value="Methyltransf_25"/>
    <property type="match status" value="1"/>
</dbReference>
<dbReference type="InterPro" id="IPR041698">
    <property type="entry name" value="Methyltransf_25"/>
</dbReference>
<dbReference type="PANTHER" id="PTHR43460:SF1">
    <property type="entry name" value="METHYLTRANSFERASE TYPE 11 DOMAIN-CONTAINING PROTEIN"/>
    <property type="match status" value="1"/>
</dbReference>
<dbReference type="RefSeq" id="WP_212965855.1">
    <property type="nucleotide sequence ID" value="NZ_BORB01000008.1"/>
</dbReference>
<evidence type="ECO:0000259" key="1">
    <source>
        <dbReference type="Pfam" id="PF13649"/>
    </source>
</evidence>
<keyword evidence="3" id="KW-1185">Reference proteome</keyword>
<feature type="domain" description="Methyltransferase" evidence="1">
    <location>
        <begin position="50"/>
        <end position="126"/>
    </location>
</feature>
<accession>A0ABQ4KHM7</accession>
<sequence>MREFQYEQFYDEIGRVNGWDFSKVKCRSEDVKWDFYGEVRKRCEGKEILLDIGTGGGENVLKIASCLLLVVGIDLSSGMLEKAQANLRSTNVRNVRLFQMSSKSIQFPDGFFDIISCCHAPFDSIEVAKVLKKKGVFLTQQVSEADKTNLKKAFGRGQSFHKKDGELKEKYAQELKKAGFSTVRTFEYDAIEYYQRPEDLIFLLTHTPIIPNFGQDKRDFEILHQFIENNQTEKGIRTNSKRFMIVAEK</sequence>
<dbReference type="InterPro" id="IPR052939">
    <property type="entry name" value="23S_rRNA_MeTrnsfrase_RlmA"/>
</dbReference>
<comment type="caution">
    <text evidence="2">The sequence shown here is derived from an EMBL/GenBank/DDBJ whole genome shotgun (WGS) entry which is preliminary data.</text>
</comment>
<dbReference type="SUPFAM" id="SSF53335">
    <property type="entry name" value="S-adenosyl-L-methionine-dependent methyltransferases"/>
    <property type="match status" value="1"/>
</dbReference>
<evidence type="ECO:0000313" key="3">
    <source>
        <dbReference type="Proteomes" id="UP000679950"/>
    </source>
</evidence>
<dbReference type="EMBL" id="BORB01000008">
    <property type="protein sequence ID" value="GIN56971.1"/>
    <property type="molecule type" value="Genomic_DNA"/>
</dbReference>
<dbReference type="CDD" id="cd02440">
    <property type="entry name" value="AdoMet_MTases"/>
    <property type="match status" value="1"/>
</dbReference>
<organism evidence="2 3">
    <name type="scientific">Lederbergia ruris</name>
    <dbReference type="NCBI Taxonomy" id="217495"/>
    <lineage>
        <taxon>Bacteria</taxon>
        <taxon>Bacillati</taxon>
        <taxon>Bacillota</taxon>
        <taxon>Bacilli</taxon>
        <taxon>Bacillales</taxon>
        <taxon>Bacillaceae</taxon>
        <taxon>Lederbergia</taxon>
    </lineage>
</organism>
<protein>
    <submittedName>
        <fullName evidence="2">Methyltransferase</fullName>
    </submittedName>
</protein>
<dbReference type="Proteomes" id="UP000679950">
    <property type="component" value="Unassembled WGS sequence"/>
</dbReference>
<keyword evidence="2" id="KW-0489">Methyltransferase</keyword>